<feature type="transmembrane region" description="Helical" evidence="6">
    <location>
        <begin position="130"/>
        <end position="148"/>
    </location>
</feature>
<dbReference type="PROSITE" id="PS50850">
    <property type="entry name" value="MFS"/>
    <property type="match status" value="1"/>
</dbReference>
<feature type="transmembrane region" description="Helical" evidence="6">
    <location>
        <begin position="472"/>
        <end position="492"/>
    </location>
</feature>
<keyword evidence="2 6" id="KW-0812">Transmembrane</keyword>
<evidence type="ECO:0000313" key="9">
    <source>
        <dbReference type="Proteomes" id="UP001329825"/>
    </source>
</evidence>
<dbReference type="GeneID" id="87953511"/>
<feature type="transmembrane region" description="Helical" evidence="6">
    <location>
        <begin position="169"/>
        <end position="189"/>
    </location>
</feature>
<dbReference type="PANTHER" id="PTHR23502">
    <property type="entry name" value="MAJOR FACILITATOR SUPERFAMILY"/>
    <property type="match status" value="1"/>
</dbReference>
<feature type="domain" description="Major facilitator superfamily (MFS) profile" evidence="7">
    <location>
        <begin position="41"/>
        <end position="495"/>
    </location>
</feature>
<evidence type="ECO:0000256" key="4">
    <source>
        <dbReference type="ARBA" id="ARBA00023136"/>
    </source>
</evidence>
<name>A0ABZ1CRP9_9TREE</name>
<evidence type="ECO:0000256" key="1">
    <source>
        <dbReference type="ARBA" id="ARBA00004141"/>
    </source>
</evidence>
<comment type="subcellular location">
    <subcellularLocation>
        <location evidence="1">Membrane</location>
        <topology evidence="1">Multi-pass membrane protein</topology>
    </subcellularLocation>
</comment>
<feature type="transmembrane region" description="Helical" evidence="6">
    <location>
        <begin position="195"/>
        <end position="215"/>
    </location>
</feature>
<dbReference type="RefSeq" id="XP_062789188.1">
    <property type="nucleotide sequence ID" value="XM_062933137.1"/>
</dbReference>
<accession>A0ABZ1CRP9</accession>
<dbReference type="Pfam" id="PF07690">
    <property type="entry name" value="MFS_1"/>
    <property type="match status" value="1"/>
</dbReference>
<dbReference type="Proteomes" id="UP001329825">
    <property type="component" value="Chromosome 1"/>
</dbReference>
<feature type="transmembrane region" description="Helical" evidence="6">
    <location>
        <begin position="404"/>
        <end position="430"/>
    </location>
</feature>
<feature type="transmembrane region" description="Helical" evidence="6">
    <location>
        <begin position="107"/>
        <end position="124"/>
    </location>
</feature>
<dbReference type="Gene3D" id="1.20.1250.20">
    <property type="entry name" value="MFS general substrate transporter like domains"/>
    <property type="match status" value="1"/>
</dbReference>
<evidence type="ECO:0000256" key="5">
    <source>
        <dbReference type="SAM" id="MobiDB-lite"/>
    </source>
</evidence>
<dbReference type="InterPro" id="IPR011701">
    <property type="entry name" value="MFS"/>
</dbReference>
<feature type="transmembrane region" description="Helical" evidence="6">
    <location>
        <begin position="331"/>
        <end position="356"/>
    </location>
</feature>
<feature type="transmembrane region" description="Helical" evidence="6">
    <location>
        <begin position="295"/>
        <end position="319"/>
    </location>
</feature>
<evidence type="ECO:0000256" key="2">
    <source>
        <dbReference type="ARBA" id="ARBA00022692"/>
    </source>
</evidence>
<keyword evidence="4 6" id="KW-0472">Membrane</keyword>
<feature type="compositionally biased region" description="Polar residues" evidence="5">
    <location>
        <begin position="1"/>
        <end position="10"/>
    </location>
</feature>
<feature type="transmembrane region" description="Helical" evidence="6">
    <location>
        <begin position="377"/>
        <end position="398"/>
    </location>
</feature>
<protein>
    <recommendedName>
        <fullName evidence="7">Major facilitator superfamily (MFS) profile domain-containing protein</fullName>
    </recommendedName>
</protein>
<dbReference type="SUPFAM" id="SSF103473">
    <property type="entry name" value="MFS general substrate transporter"/>
    <property type="match status" value="1"/>
</dbReference>
<evidence type="ECO:0000259" key="7">
    <source>
        <dbReference type="PROSITE" id="PS50850"/>
    </source>
</evidence>
<reference evidence="8 9" key="1">
    <citation type="submission" date="2024-01" db="EMBL/GenBank/DDBJ databases">
        <title>Comparative genomics of Cryptococcus and Kwoniella reveals pathogenesis evolution and contrasting modes of karyotype evolution via chromosome fusion or intercentromeric recombination.</title>
        <authorList>
            <person name="Coelho M.A."/>
            <person name="David-Palma M."/>
            <person name="Shea T."/>
            <person name="Bowers K."/>
            <person name="McGinley-Smith S."/>
            <person name="Mohammad A.W."/>
            <person name="Gnirke A."/>
            <person name="Yurkov A.M."/>
            <person name="Nowrousian M."/>
            <person name="Sun S."/>
            <person name="Cuomo C.A."/>
            <person name="Heitman J."/>
        </authorList>
    </citation>
    <scope>NUCLEOTIDE SEQUENCE [LARGE SCALE GENOMIC DNA]</scope>
    <source>
        <strain evidence="8">CBS 11374</strain>
    </source>
</reference>
<evidence type="ECO:0000256" key="3">
    <source>
        <dbReference type="ARBA" id="ARBA00022989"/>
    </source>
</evidence>
<proteinExistence type="predicted"/>
<feature type="transmembrane region" description="Helical" evidence="6">
    <location>
        <begin position="39"/>
        <end position="63"/>
    </location>
</feature>
<keyword evidence="3 6" id="KW-1133">Transmembrane helix</keyword>
<feature type="compositionally biased region" description="Basic and acidic residues" evidence="5">
    <location>
        <begin position="11"/>
        <end position="23"/>
    </location>
</feature>
<sequence>MDAESHSQTQHRADLIRDGRDPDLPSHHPVNALSKWRKFLILLTLSYSGFLANFSVAIIQVAFPTLGAAFHVSPSLIPNTIGYNLLGVAVGPLFWNPLSKTIGRRPVYLLGSLLFIPCVVWMALSNSYVVFAVARVFAGLTSSFSQTVPPATVGDIFVKEVRGSKMSMFGVAVVIAPAVGPIFCGAIVENTSWRVLFWFILGLAVIQFLAFFFIVPETLWNVEENTAMPSSAHPALELTSSDHKIDDGKGSSEHVEEAPHSAHIPTGRVGPAWMPWKRPGEFGAICLSPILMARYLTILVPSIYYGSIFAWSVGITIVFPQKFEKPPYNFALIPLGAAFLAFGLGGILGKWSGGIVGDKTVMYMAKKRGQRQPEHRLWALLPILPFMFVSCLLVGLTVKLQLHWIVYLIGGGLFFFCLSAATGILQTYVLEGFLSRSMDTQAVFVFFKSIWGFAVPFFVYEWGQEHGFLGEYIVQGALAAGIGAIICVVFIWKGYEIRQWQGMPLVAR</sequence>
<organism evidence="8 9">
    <name type="scientific">Kwoniella shivajii</name>
    <dbReference type="NCBI Taxonomy" id="564305"/>
    <lineage>
        <taxon>Eukaryota</taxon>
        <taxon>Fungi</taxon>
        <taxon>Dikarya</taxon>
        <taxon>Basidiomycota</taxon>
        <taxon>Agaricomycotina</taxon>
        <taxon>Tremellomycetes</taxon>
        <taxon>Tremellales</taxon>
        <taxon>Cryptococcaceae</taxon>
        <taxon>Kwoniella</taxon>
    </lineage>
</organism>
<feature type="transmembrane region" description="Helical" evidence="6">
    <location>
        <begin position="75"/>
        <end position="95"/>
    </location>
</feature>
<evidence type="ECO:0000313" key="8">
    <source>
        <dbReference type="EMBL" id="WRT64448.1"/>
    </source>
</evidence>
<dbReference type="EMBL" id="CP141881">
    <property type="protein sequence ID" value="WRT64448.1"/>
    <property type="molecule type" value="Genomic_DNA"/>
</dbReference>
<dbReference type="InterPro" id="IPR020846">
    <property type="entry name" value="MFS_dom"/>
</dbReference>
<gene>
    <name evidence="8" type="ORF">IL334_001380</name>
</gene>
<keyword evidence="9" id="KW-1185">Reference proteome</keyword>
<feature type="transmembrane region" description="Helical" evidence="6">
    <location>
        <begin position="442"/>
        <end position="460"/>
    </location>
</feature>
<dbReference type="PANTHER" id="PTHR23502:SF185">
    <property type="entry name" value="MAJOR FACILITATOR SUPERFAMILY (MFS) PROFILE DOMAIN-CONTAINING PROTEIN"/>
    <property type="match status" value="1"/>
</dbReference>
<feature type="region of interest" description="Disordered" evidence="5">
    <location>
        <begin position="1"/>
        <end position="23"/>
    </location>
</feature>
<dbReference type="InterPro" id="IPR036259">
    <property type="entry name" value="MFS_trans_sf"/>
</dbReference>
<evidence type="ECO:0000256" key="6">
    <source>
        <dbReference type="SAM" id="Phobius"/>
    </source>
</evidence>